<organism evidence="1 2">
    <name type="scientific">Clostridium felsineum</name>
    <dbReference type="NCBI Taxonomy" id="36839"/>
    <lineage>
        <taxon>Bacteria</taxon>
        <taxon>Bacillati</taxon>
        <taxon>Bacillota</taxon>
        <taxon>Clostridia</taxon>
        <taxon>Eubacteriales</taxon>
        <taxon>Clostridiaceae</taxon>
        <taxon>Clostridium</taxon>
    </lineage>
</organism>
<reference evidence="1 2" key="1">
    <citation type="submission" date="2022-04" db="EMBL/GenBank/DDBJ databases">
        <title>Genome sequence of C. roseum typestrain.</title>
        <authorList>
            <person name="Poehlein A."/>
            <person name="Schoch T."/>
            <person name="Duerre P."/>
            <person name="Daniel R."/>
        </authorList>
    </citation>
    <scope>NUCLEOTIDE SEQUENCE [LARGE SCALE GENOMIC DNA]</scope>
    <source>
        <strain evidence="1 2">DSM 7320</strain>
    </source>
</reference>
<dbReference type="Pfam" id="PF09669">
    <property type="entry name" value="Phage_pRha"/>
    <property type="match status" value="1"/>
</dbReference>
<gene>
    <name evidence="1" type="ORF">CROST_016720</name>
</gene>
<dbReference type="Proteomes" id="UP000190951">
    <property type="component" value="Chromosome"/>
</dbReference>
<dbReference type="NCBIfam" id="TIGR02681">
    <property type="entry name" value="phage_pRha"/>
    <property type="match status" value="1"/>
</dbReference>
<sequence length="229" mass="26429">MENELVNSINKKVTLDSREVAEMVGKRHDHLIRDIESYMKILQNPTMGNGLNIKGSDFFMKSEYQTETNGRKYICYKVTKKGCEMIGNKLIGEKGIIFTAKYVTRFNEMESNIPNSSSSMITVVESQLTSLVNNLVSEKLNEIEEKCSQYYRPVSKEKQNIVSYIKRRLGINKANEEYELVKERVLIKLGGTKWEDIPVETLVDSLNIIDESIRIIKADRKFNQVSLWD</sequence>
<dbReference type="KEGG" id="crw:CROST_016720"/>
<proteinExistence type="predicted"/>
<protein>
    <submittedName>
        <fullName evidence="1">Uncharacterized protein</fullName>
    </submittedName>
</protein>
<name>A0A1S8LD72_9CLOT</name>
<accession>A0A1S8LD72</accession>
<keyword evidence="2" id="KW-1185">Reference proteome</keyword>
<evidence type="ECO:0000313" key="1">
    <source>
        <dbReference type="EMBL" id="URZ10956.1"/>
    </source>
</evidence>
<dbReference type="RefSeq" id="WP_077834958.1">
    <property type="nucleotide sequence ID" value="NZ_CP096983.1"/>
</dbReference>
<dbReference type="STRING" id="84029.CROST_11400"/>
<evidence type="ECO:0000313" key="2">
    <source>
        <dbReference type="Proteomes" id="UP000190951"/>
    </source>
</evidence>
<dbReference type="AlphaFoldDB" id="A0A1S8LD72"/>
<dbReference type="InterPro" id="IPR014054">
    <property type="entry name" value="Phage_regulatory_Rha"/>
</dbReference>
<dbReference type="EMBL" id="CP096983">
    <property type="protein sequence ID" value="URZ10956.1"/>
    <property type="molecule type" value="Genomic_DNA"/>
</dbReference>